<evidence type="ECO:0000313" key="4">
    <source>
        <dbReference type="EMBL" id="KAL0870841.1"/>
    </source>
</evidence>
<evidence type="ECO:0000313" key="6">
    <source>
        <dbReference type="Proteomes" id="UP001549921"/>
    </source>
</evidence>
<dbReference type="Proteomes" id="UP001549920">
    <property type="component" value="Unassembled WGS sequence"/>
</dbReference>
<dbReference type="Gene3D" id="1.10.287.950">
    <property type="entry name" value="Methyl-accepting chemotaxis protein"/>
    <property type="match status" value="1"/>
</dbReference>
<proteinExistence type="predicted"/>
<dbReference type="EMBL" id="JBEDNZ010000008">
    <property type="protein sequence ID" value="KAL0839882.1"/>
    <property type="molecule type" value="Genomic_DNA"/>
</dbReference>
<comment type="caution">
    <text evidence="3">The sequence shown here is derived from an EMBL/GenBank/DDBJ whole genome shotgun (WGS) entry which is preliminary data.</text>
</comment>
<gene>
    <name evidence="4" type="ORF">ABMA27_004685</name>
    <name evidence="3" type="ORF">ABMA28_016505</name>
</gene>
<dbReference type="Pfam" id="PF25298">
    <property type="entry name" value="Baculo_FP_2nd"/>
    <property type="match status" value="1"/>
</dbReference>
<dbReference type="SUPFAM" id="SSF58113">
    <property type="entry name" value="Apolipoprotein A-I"/>
    <property type="match status" value="1"/>
</dbReference>
<keyword evidence="1" id="KW-0175">Coiled coil</keyword>
<dbReference type="Proteomes" id="UP001549921">
    <property type="component" value="Unassembled WGS sequence"/>
</dbReference>
<dbReference type="Gene3D" id="3.30.70.1820">
    <property type="entry name" value="L1 transposable element, RRM domain"/>
    <property type="match status" value="1"/>
</dbReference>
<reference evidence="5 6" key="1">
    <citation type="submission" date="2024-06" db="EMBL/GenBank/DDBJ databases">
        <title>A chromosome-level genome assembly of beet webworm, Loxostege sticticalis.</title>
        <authorList>
            <person name="Zhang Y."/>
        </authorList>
    </citation>
    <scope>NUCLEOTIDE SEQUENCE [LARGE SCALE GENOMIC DNA]</scope>
    <source>
        <strain evidence="4">AQ026</strain>
        <strain evidence="3">AQ028</strain>
        <tissue evidence="3">Male pupae</tissue>
        <tissue evidence="4">Whole body</tissue>
    </source>
</reference>
<dbReference type="EMBL" id="JBEUOH010000017">
    <property type="protein sequence ID" value="KAL0870841.1"/>
    <property type="molecule type" value="Genomic_DNA"/>
</dbReference>
<feature type="domain" description="FP protein C-terminal" evidence="2">
    <location>
        <begin position="277"/>
        <end position="328"/>
    </location>
</feature>
<dbReference type="AlphaFoldDB" id="A0ABD0T951"/>
<evidence type="ECO:0000313" key="3">
    <source>
        <dbReference type="EMBL" id="KAL0839882.1"/>
    </source>
</evidence>
<dbReference type="InterPro" id="IPR057251">
    <property type="entry name" value="FP_C"/>
</dbReference>
<evidence type="ECO:0000256" key="1">
    <source>
        <dbReference type="SAM" id="Coils"/>
    </source>
</evidence>
<sequence>MLRSPNKLYNSDPELRTAVEQENVTHRKRKHGEDFSEAFDDFTSKITDTLNNWKTEIHNEISQLKNNFESVLKADLVKLNGSVADIKSEINNVRQEYQDMKKTVLSLDTKYKGTLKKIQDLEKSIEFSSDQMDDYNKKIDVLTQANNKIESLEAQITELTQDNKQLKLEMNMNNQRDRLLNLEIVGVTEGKDENLTAIVMSIAKHANVLLSSEDIVEVNRISPKSRQPGRPRNIVVKLKSRLLKDNIISGARKNRLTTKDLDLTSDVRPIYVNEHLTQQNKFLLKKCRETAKQKQYQYVWTKNGRIYVRRNDISPALQVTQDSDILKII</sequence>
<evidence type="ECO:0000259" key="2">
    <source>
        <dbReference type="Pfam" id="PF25298"/>
    </source>
</evidence>
<name>A0ABD0T951_LOXSC</name>
<feature type="coiled-coil region" evidence="1">
    <location>
        <begin position="76"/>
        <end position="176"/>
    </location>
</feature>
<keyword evidence="5" id="KW-1185">Reference proteome</keyword>
<accession>A0ABD0T951</accession>
<evidence type="ECO:0000313" key="5">
    <source>
        <dbReference type="Proteomes" id="UP001549920"/>
    </source>
</evidence>
<protein>
    <recommendedName>
        <fullName evidence="2">FP protein C-terminal domain-containing protein</fullName>
    </recommendedName>
</protein>
<organism evidence="3 6">
    <name type="scientific">Loxostege sticticalis</name>
    <name type="common">Beet webworm moth</name>
    <dbReference type="NCBI Taxonomy" id="481309"/>
    <lineage>
        <taxon>Eukaryota</taxon>
        <taxon>Metazoa</taxon>
        <taxon>Ecdysozoa</taxon>
        <taxon>Arthropoda</taxon>
        <taxon>Hexapoda</taxon>
        <taxon>Insecta</taxon>
        <taxon>Pterygota</taxon>
        <taxon>Neoptera</taxon>
        <taxon>Endopterygota</taxon>
        <taxon>Lepidoptera</taxon>
        <taxon>Glossata</taxon>
        <taxon>Ditrysia</taxon>
        <taxon>Pyraloidea</taxon>
        <taxon>Crambidae</taxon>
        <taxon>Pyraustinae</taxon>
        <taxon>Loxostege</taxon>
    </lineage>
</organism>